<dbReference type="InterPro" id="IPR036779">
    <property type="entry name" value="LysM_dom_sf"/>
</dbReference>
<dbReference type="GO" id="GO:0031640">
    <property type="term" value="P:killing of cells of another organism"/>
    <property type="evidence" value="ECO:0007669"/>
    <property type="project" value="UniProtKB-KW"/>
</dbReference>
<dbReference type="Proteomes" id="UP000243588">
    <property type="component" value="Unassembled WGS sequence"/>
</dbReference>
<dbReference type="AlphaFoldDB" id="A0A1G8BLW0"/>
<evidence type="ECO:0000256" key="3">
    <source>
        <dbReference type="ARBA" id="ARBA00022801"/>
    </source>
</evidence>
<dbReference type="InterPro" id="IPR002901">
    <property type="entry name" value="MGlyc_endo_b_GlcNAc-like_dom"/>
</dbReference>
<feature type="coiled-coil region" evidence="5">
    <location>
        <begin position="37"/>
        <end position="64"/>
    </location>
</feature>
<dbReference type="RefSeq" id="WP_090405133.1">
    <property type="nucleotide sequence ID" value="NZ_FNDQ01000002.1"/>
</dbReference>
<dbReference type="GO" id="GO:0042742">
    <property type="term" value="P:defense response to bacterium"/>
    <property type="evidence" value="ECO:0007669"/>
    <property type="project" value="UniProtKB-KW"/>
</dbReference>
<dbReference type="PANTHER" id="PTHR33308:SF9">
    <property type="entry name" value="PEPTIDOGLYCAN HYDROLASE FLGJ"/>
    <property type="match status" value="1"/>
</dbReference>
<evidence type="ECO:0000259" key="6">
    <source>
        <dbReference type="PROSITE" id="PS51782"/>
    </source>
</evidence>
<dbReference type="Gene3D" id="1.10.530.10">
    <property type="match status" value="1"/>
</dbReference>
<dbReference type="InterPro" id="IPR051056">
    <property type="entry name" value="Glycosyl_Hydrolase_73"/>
</dbReference>
<reference evidence="8" key="1">
    <citation type="submission" date="2016-10" db="EMBL/GenBank/DDBJ databases">
        <authorList>
            <person name="Varghese N."/>
            <person name="Submissions S."/>
        </authorList>
    </citation>
    <scope>NUCLEOTIDE SEQUENCE [LARGE SCALE GENOMIC DNA]</scope>
    <source>
        <strain evidence="8">DSM 23313</strain>
    </source>
</reference>
<dbReference type="STRING" id="702745.SAMN05421818_102108"/>
<gene>
    <name evidence="7" type="ORF">SAMN05421818_102108</name>
</gene>
<keyword evidence="3 7" id="KW-0378">Hydrolase</keyword>
<keyword evidence="1" id="KW-0929">Antimicrobial</keyword>
<accession>A0A1G8BLW0</accession>
<protein>
    <recommendedName>
        <fullName evidence="4">Peptidoglycan hydrolase</fullName>
    </recommendedName>
</protein>
<dbReference type="PANTHER" id="PTHR33308">
    <property type="entry name" value="PEPTIDOGLYCAN HYDROLASE FLGJ"/>
    <property type="match status" value="1"/>
</dbReference>
<dbReference type="Gene3D" id="3.10.350.10">
    <property type="entry name" value="LysM domain"/>
    <property type="match status" value="1"/>
</dbReference>
<proteinExistence type="predicted"/>
<dbReference type="EMBL" id="FNDQ01000002">
    <property type="protein sequence ID" value="SDH33570.1"/>
    <property type="molecule type" value="Genomic_DNA"/>
</dbReference>
<dbReference type="InterPro" id="IPR018392">
    <property type="entry name" value="LysM"/>
</dbReference>
<dbReference type="GO" id="GO:0004040">
    <property type="term" value="F:amidase activity"/>
    <property type="evidence" value="ECO:0007669"/>
    <property type="project" value="InterPro"/>
</dbReference>
<dbReference type="Pfam" id="PF01476">
    <property type="entry name" value="LysM"/>
    <property type="match status" value="1"/>
</dbReference>
<dbReference type="CDD" id="cd00118">
    <property type="entry name" value="LysM"/>
    <property type="match status" value="1"/>
</dbReference>
<evidence type="ECO:0000256" key="4">
    <source>
        <dbReference type="ARBA" id="ARBA00032108"/>
    </source>
</evidence>
<keyword evidence="2" id="KW-0081">Bacteriolytic enzyme</keyword>
<evidence type="ECO:0000313" key="7">
    <source>
        <dbReference type="EMBL" id="SDH33570.1"/>
    </source>
</evidence>
<evidence type="ECO:0000256" key="1">
    <source>
        <dbReference type="ARBA" id="ARBA00022529"/>
    </source>
</evidence>
<keyword evidence="8" id="KW-1185">Reference proteome</keyword>
<name>A0A1G8BLW0_9FLAO</name>
<dbReference type="SMART" id="SM00047">
    <property type="entry name" value="LYZ2"/>
    <property type="match status" value="1"/>
</dbReference>
<evidence type="ECO:0000256" key="2">
    <source>
        <dbReference type="ARBA" id="ARBA00022638"/>
    </source>
</evidence>
<dbReference type="SMART" id="SM00257">
    <property type="entry name" value="LysM"/>
    <property type="match status" value="1"/>
</dbReference>
<dbReference type="SUPFAM" id="SSF54106">
    <property type="entry name" value="LysM domain"/>
    <property type="match status" value="1"/>
</dbReference>
<organism evidence="7 8">
    <name type="scientific">Myroides phaeus</name>
    <dbReference type="NCBI Taxonomy" id="702745"/>
    <lineage>
        <taxon>Bacteria</taxon>
        <taxon>Pseudomonadati</taxon>
        <taxon>Bacteroidota</taxon>
        <taxon>Flavobacteriia</taxon>
        <taxon>Flavobacteriales</taxon>
        <taxon>Flavobacteriaceae</taxon>
        <taxon>Myroides</taxon>
    </lineage>
</organism>
<dbReference type="Pfam" id="PF01832">
    <property type="entry name" value="Glucosaminidase"/>
    <property type="match status" value="1"/>
</dbReference>
<evidence type="ECO:0000256" key="5">
    <source>
        <dbReference type="SAM" id="Coils"/>
    </source>
</evidence>
<sequence length="291" mass="33012">MLRKIGFLFCIVLFVNCGSKKSTLTGKKIKEKELVSKTQYRTQLKKVEVERKKEEREILEATSRLSVTTDMIRDYIIKYKDVAKSNMTEHGIPASITLAQGVLESGSGQGTLSRNANNHFGIKCHQGWEGESVRHTDDAPDECFRKYANPEESYRDHSLFLVGRSRYNDLFRLEKDDYKGWAHGLKKAGYATDPRYADKLISIIERYSLYDYDIEVVGKRSTAAVVVSEPTTPVKETNKPTVASKKNQHVVQKGETLYSISKKYNMTVAQVQKINKLSSTSLSIGQILKLK</sequence>
<evidence type="ECO:0000313" key="8">
    <source>
        <dbReference type="Proteomes" id="UP000243588"/>
    </source>
</evidence>
<feature type="domain" description="LysM" evidence="6">
    <location>
        <begin position="247"/>
        <end position="290"/>
    </location>
</feature>
<keyword evidence="5" id="KW-0175">Coiled coil</keyword>
<dbReference type="PROSITE" id="PS51782">
    <property type="entry name" value="LYSM"/>
    <property type="match status" value="1"/>
</dbReference>
<dbReference type="FunFam" id="1.10.530.10:FF:000060">
    <property type="entry name" value="Predicted protein"/>
    <property type="match status" value="1"/>
</dbReference>